<keyword evidence="2" id="KW-1185">Reference proteome</keyword>
<evidence type="ECO:0000313" key="1">
    <source>
        <dbReference type="EMBL" id="BAO80330.1"/>
    </source>
</evidence>
<dbReference type="KEGG" id="cbaa:SRAA_0476"/>
<evidence type="ECO:0000313" key="2">
    <source>
        <dbReference type="Proteomes" id="UP000067461"/>
    </source>
</evidence>
<dbReference type="Proteomes" id="UP000067461">
    <property type="component" value="Chromosome"/>
</dbReference>
<sequence length="70" mass="8410">MRDRLEGQVQALQPVWQVVDGTQRGVGWLRQRPWVLALGLLVLARKPRTVLHWGWRAWRGWRWASRWLGR</sequence>
<proteinExistence type="predicted"/>
<evidence type="ECO:0008006" key="3">
    <source>
        <dbReference type="Google" id="ProtNLM"/>
    </source>
</evidence>
<dbReference type="InterPro" id="IPR025612">
    <property type="entry name" value="YqjK"/>
</dbReference>
<dbReference type="STRING" id="1458425.SRAA_0476"/>
<organism evidence="1 2">
    <name type="scientific">Serpentinimonas raichei</name>
    <dbReference type="NCBI Taxonomy" id="1458425"/>
    <lineage>
        <taxon>Bacteria</taxon>
        <taxon>Pseudomonadati</taxon>
        <taxon>Pseudomonadota</taxon>
        <taxon>Betaproteobacteria</taxon>
        <taxon>Burkholderiales</taxon>
        <taxon>Comamonadaceae</taxon>
        <taxon>Serpentinimonas</taxon>
    </lineage>
</organism>
<accession>A0A060NHU1</accession>
<name>A0A060NHU1_9BURK</name>
<gene>
    <name evidence="1" type="ORF">SRAA_0476</name>
</gene>
<dbReference type="HOGENOM" id="CLU_183605_0_0_4"/>
<dbReference type="Pfam" id="PF13997">
    <property type="entry name" value="YqjK"/>
    <property type="match status" value="1"/>
</dbReference>
<reference evidence="1 2" key="1">
    <citation type="journal article" date="2014" name="Nat. Commun.">
        <title>Physiological and genomic features of highly alkaliphilic hydrogen-utilizing Betaproteobacteria from a continental serpentinizing site.</title>
        <authorList>
            <person name="Suzuki S."/>
            <person name="Kuenen J.G."/>
            <person name="Schipper K."/>
            <person name="van der Velde S."/>
            <person name="Ishii S."/>
            <person name="Wu A."/>
            <person name="Sorokin D.Y."/>
            <person name="Tenney A."/>
            <person name="Meng X.Y."/>
            <person name="Morrill P.L."/>
            <person name="Kamagata Y."/>
            <person name="Muyzer G."/>
            <person name="Nealson K.H."/>
        </authorList>
    </citation>
    <scope>NUCLEOTIDE SEQUENCE [LARGE SCALE GENOMIC DNA]</scope>
    <source>
        <strain evidence="1 2">A1</strain>
    </source>
</reference>
<protein>
    <recommendedName>
        <fullName evidence="3">YqjK-like protein</fullName>
    </recommendedName>
</protein>
<dbReference type="EMBL" id="AP014568">
    <property type="protein sequence ID" value="BAO80330.1"/>
    <property type="molecule type" value="Genomic_DNA"/>
</dbReference>
<dbReference type="AlphaFoldDB" id="A0A060NHU1"/>